<dbReference type="PRINTS" id="PR00455">
    <property type="entry name" value="HTHTETR"/>
</dbReference>
<keyword evidence="5" id="KW-1185">Reference proteome</keyword>
<dbReference type="PANTHER" id="PTHR30055">
    <property type="entry name" value="HTH-TYPE TRANSCRIPTIONAL REGULATOR RUTR"/>
    <property type="match status" value="1"/>
</dbReference>
<comment type="caution">
    <text evidence="4">The sequence shown here is derived from an EMBL/GenBank/DDBJ whole genome shotgun (WGS) entry which is preliminary data.</text>
</comment>
<dbReference type="RefSeq" id="WP_184236529.1">
    <property type="nucleotide sequence ID" value="NZ_JACHMJ010000001.1"/>
</dbReference>
<dbReference type="InterPro" id="IPR001647">
    <property type="entry name" value="HTH_TetR"/>
</dbReference>
<dbReference type="AlphaFoldDB" id="A0A841AP89"/>
<feature type="domain" description="HTH tetR-type" evidence="3">
    <location>
        <begin position="22"/>
        <end position="82"/>
    </location>
</feature>
<accession>A0A841AP89</accession>
<dbReference type="PROSITE" id="PS50977">
    <property type="entry name" value="HTH_TETR_2"/>
    <property type="match status" value="1"/>
</dbReference>
<dbReference type="InterPro" id="IPR036271">
    <property type="entry name" value="Tet_transcr_reg_TetR-rel_C_sf"/>
</dbReference>
<evidence type="ECO:0000313" key="5">
    <source>
        <dbReference type="Proteomes" id="UP000536685"/>
    </source>
</evidence>
<evidence type="ECO:0000256" key="2">
    <source>
        <dbReference type="PROSITE-ProRule" id="PRU00335"/>
    </source>
</evidence>
<dbReference type="Pfam" id="PF00440">
    <property type="entry name" value="TetR_N"/>
    <property type="match status" value="1"/>
</dbReference>
<dbReference type="GO" id="GO:0003700">
    <property type="term" value="F:DNA-binding transcription factor activity"/>
    <property type="evidence" value="ECO:0007669"/>
    <property type="project" value="TreeGrafter"/>
</dbReference>
<dbReference type="Pfam" id="PF17920">
    <property type="entry name" value="TetR_C_16"/>
    <property type="match status" value="1"/>
</dbReference>
<feature type="DNA-binding region" description="H-T-H motif" evidence="2">
    <location>
        <begin position="45"/>
        <end position="64"/>
    </location>
</feature>
<dbReference type="SUPFAM" id="SSF48498">
    <property type="entry name" value="Tetracyclin repressor-like, C-terminal domain"/>
    <property type="match status" value="1"/>
</dbReference>
<dbReference type="InterPro" id="IPR009057">
    <property type="entry name" value="Homeodomain-like_sf"/>
</dbReference>
<dbReference type="Proteomes" id="UP000536685">
    <property type="component" value="Unassembled WGS sequence"/>
</dbReference>
<evidence type="ECO:0000259" key="3">
    <source>
        <dbReference type="PROSITE" id="PS50977"/>
    </source>
</evidence>
<reference evidence="4 5" key="1">
    <citation type="submission" date="2020-08" db="EMBL/GenBank/DDBJ databases">
        <title>Sequencing the genomes of 1000 actinobacteria strains.</title>
        <authorList>
            <person name="Klenk H.-P."/>
        </authorList>
    </citation>
    <scope>NUCLEOTIDE SEQUENCE [LARGE SCALE GENOMIC DNA]</scope>
    <source>
        <strain evidence="4 5">DSM 105784</strain>
    </source>
</reference>
<gene>
    <name evidence="4" type="ORF">HD599_001894</name>
</gene>
<evidence type="ECO:0000313" key="4">
    <source>
        <dbReference type="EMBL" id="MBB5843571.1"/>
    </source>
</evidence>
<organism evidence="4 5">
    <name type="scientific">Conyzicola lurida</name>
    <dbReference type="NCBI Taxonomy" id="1172621"/>
    <lineage>
        <taxon>Bacteria</taxon>
        <taxon>Bacillati</taxon>
        <taxon>Actinomycetota</taxon>
        <taxon>Actinomycetes</taxon>
        <taxon>Micrococcales</taxon>
        <taxon>Microbacteriaceae</taxon>
        <taxon>Conyzicola</taxon>
    </lineage>
</organism>
<dbReference type="Gene3D" id="1.10.357.10">
    <property type="entry name" value="Tetracycline Repressor, domain 2"/>
    <property type="match status" value="1"/>
</dbReference>
<dbReference type="GO" id="GO:0000976">
    <property type="term" value="F:transcription cis-regulatory region binding"/>
    <property type="evidence" value="ECO:0007669"/>
    <property type="project" value="TreeGrafter"/>
</dbReference>
<proteinExistence type="predicted"/>
<dbReference type="EMBL" id="JACHMJ010000001">
    <property type="protein sequence ID" value="MBB5843571.1"/>
    <property type="molecule type" value="Genomic_DNA"/>
</dbReference>
<name>A0A841AP89_9MICO</name>
<sequence length="197" mass="20975">MTDENSIRDEASVPIAPGDRSAHVRAAIRDAAVALFSERGYVATGVRDIAKAAGTDPSIVIRHFGSKEALFVQTMSLPASWREALQGPVEDLGRGVVDLIASHREAGFGLWSALVRASDRPDVGRVFKASVTSVFAEGVAARLEGPDAQLRAHLFAAQVEGLLSALSIREDPVLLDLPHDELVERYGAILQATLTGP</sequence>
<dbReference type="InterPro" id="IPR041678">
    <property type="entry name" value="TetR_C_16"/>
</dbReference>
<dbReference type="SUPFAM" id="SSF46689">
    <property type="entry name" value="Homeodomain-like"/>
    <property type="match status" value="1"/>
</dbReference>
<dbReference type="InterPro" id="IPR050109">
    <property type="entry name" value="HTH-type_TetR-like_transc_reg"/>
</dbReference>
<evidence type="ECO:0000256" key="1">
    <source>
        <dbReference type="ARBA" id="ARBA00023125"/>
    </source>
</evidence>
<keyword evidence="1 2" id="KW-0238">DNA-binding</keyword>
<dbReference type="PANTHER" id="PTHR30055:SF235">
    <property type="entry name" value="TRANSCRIPTIONAL REGULATORY PROTEIN"/>
    <property type="match status" value="1"/>
</dbReference>
<protein>
    <submittedName>
        <fullName evidence="4">AcrR family transcriptional regulator</fullName>
    </submittedName>
</protein>